<dbReference type="OrthoDB" id="7851643at2"/>
<dbReference type="Pfam" id="PF13712">
    <property type="entry name" value="Glyco_tranf_2_5"/>
    <property type="match status" value="1"/>
</dbReference>
<evidence type="ECO:0000313" key="3">
    <source>
        <dbReference type="Proteomes" id="UP000247973"/>
    </source>
</evidence>
<feature type="domain" description="Streptomycin biosynthesis protein StrF" evidence="1">
    <location>
        <begin position="17"/>
        <end position="190"/>
    </location>
</feature>
<evidence type="ECO:0000313" key="2">
    <source>
        <dbReference type="EMBL" id="PXV64125.1"/>
    </source>
</evidence>
<proteinExistence type="predicted"/>
<evidence type="ECO:0000259" key="1">
    <source>
        <dbReference type="Pfam" id="PF13712"/>
    </source>
</evidence>
<dbReference type="AlphaFoldDB" id="A0A2V3PNS3"/>
<dbReference type="InterPro" id="IPR029044">
    <property type="entry name" value="Nucleotide-diphossugar_trans"/>
</dbReference>
<accession>A0A2V3PNS3</accession>
<organism evidence="2 3">
    <name type="scientific">Dysgonomonas alginatilytica</name>
    <dbReference type="NCBI Taxonomy" id="1605892"/>
    <lineage>
        <taxon>Bacteria</taxon>
        <taxon>Pseudomonadati</taxon>
        <taxon>Bacteroidota</taxon>
        <taxon>Bacteroidia</taxon>
        <taxon>Bacteroidales</taxon>
        <taxon>Dysgonomonadaceae</taxon>
        <taxon>Dysgonomonas</taxon>
    </lineage>
</organism>
<name>A0A2V3PNS3_9BACT</name>
<dbReference type="Proteomes" id="UP000247973">
    <property type="component" value="Unassembled WGS sequence"/>
</dbReference>
<keyword evidence="2" id="KW-0808">Transferase</keyword>
<reference evidence="2 3" key="1">
    <citation type="submission" date="2018-03" db="EMBL/GenBank/DDBJ databases">
        <title>Genomic Encyclopedia of Archaeal and Bacterial Type Strains, Phase II (KMG-II): from individual species to whole genera.</title>
        <authorList>
            <person name="Goeker M."/>
        </authorList>
    </citation>
    <scope>NUCLEOTIDE SEQUENCE [LARGE SCALE GENOMIC DNA]</scope>
    <source>
        <strain evidence="2 3">DSM 100214</strain>
    </source>
</reference>
<dbReference type="Gene3D" id="3.90.550.10">
    <property type="entry name" value="Spore Coat Polysaccharide Biosynthesis Protein SpsA, Chain A"/>
    <property type="match status" value="1"/>
</dbReference>
<dbReference type="CDD" id="cd00761">
    <property type="entry name" value="Glyco_tranf_GTA_type"/>
    <property type="match status" value="1"/>
</dbReference>
<dbReference type="EMBL" id="QICL01000011">
    <property type="protein sequence ID" value="PXV64125.1"/>
    <property type="molecule type" value="Genomic_DNA"/>
</dbReference>
<gene>
    <name evidence="2" type="ORF">CLV62_11183</name>
</gene>
<dbReference type="SUPFAM" id="SSF53448">
    <property type="entry name" value="Nucleotide-diphospho-sugar transferases"/>
    <property type="match status" value="1"/>
</dbReference>
<comment type="caution">
    <text evidence="2">The sequence shown here is derived from an EMBL/GenBank/DDBJ whole genome shotgun (WGS) entry which is preliminary data.</text>
</comment>
<dbReference type="InterPro" id="IPR059123">
    <property type="entry name" value="StrF_dom"/>
</dbReference>
<dbReference type="GO" id="GO:0016740">
    <property type="term" value="F:transferase activity"/>
    <property type="evidence" value="ECO:0007669"/>
    <property type="project" value="UniProtKB-KW"/>
</dbReference>
<sequence length="297" mass="34988">MISIVISTYKPDNFRKFSENVKLNIGVIYEIISIENPGLMGLCEAYNKGAEKAQYPYICFCHDDILINTPNWGQEVIDVFEENENAGLLGVAGGSYKPQTPSSWFFPGDEKYAKMNVTQVYPQNNEIAKCYKNPNNKILDSVVVLDGCWFCTRTAITKEFKFDQETFRSYHCYDIDYSLQVAQKYQNLVTLGIELEHYSYGDFTIEWLEESFKLYNKWKKVLPYYIGEISTSEISRNEFNTFCFILARVEKHRKCIFQLLKLLYSYNFMKLVKWNKWILLNKYTWGGMYRILRNKEV</sequence>
<dbReference type="RefSeq" id="WP_110310684.1">
    <property type="nucleotide sequence ID" value="NZ_QICL01000011.1"/>
</dbReference>
<keyword evidence="3" id="KW-1185">Reference proteome</keyword>
<protein>
    <submittedName>
        <fullName evidence="2">GT2 family glycosyltransferase</fullName>
    </submittedName>
</protein>